<evidence type="ECO:0000313" key="1">
    <source>
        <dbReference type="EMBL" id="CAB5238759.1"/>
    </source>
</evidence>
<name>A0A6J7XN34_9CAUD</name>
<reference evidence="1" key="1">
    <citation type="submission" date="2020-05" db="EMBL/GenBank/DDBJ databases">
        <authorList>
            <person name="Chiriac C."/>
            <person name="Salcher M."/>
            <person name="Ghai R."/>
            <person name="Kavagutti S V."/>
        </authorList>
    </citation>
    <scope>NUCLEOTIDE SEQUENCE</scope>
</reference>
<gene>
    <name evidence="1" type="ORF">UFOVP375_41</name>
</gene>
<sequence>MQIIALQNDFTSGEMDPKLRARSDIDQYRSGLAKATNVTVQPQGGAKRRPGTRYIASLPANASQGVRMVPFEFSTTTSYMLVFTVGRMYVFKDGALITNINGSGNDYLAIASITSAIIPEMCWTQSYDTLIIVHQDLQPIKILRGGSDTSWTTSTLTFDFIPKYAFAITTTSGTANITPDATTGNIKITAASSIFTATDVNQYIVGTTAFGRARIIEYVSGTEVRARVTVPFFNKDRLLSGSWEFERGYEDAWSSARGWPRTVGFYQGRLFFGGSRSLPSTVWGSVVGQYFDFNPNEGLADEAVEATADTGQYNAIIDMYPGRALQIFTTGAEFFVPQPNDDPITPSTFFLRVQTQNGARSGIRVVNVEGGTLFIQREGKALQEMIYLNTEAAFTAAKISLLSSHLLKGPSEMAVRKATSTDEGDRLLVVNDDDGSIACYTLLRSQKVIAPTEWITDGAFVSIGVDISDAYAVVRRTVGGSNVYYVELFDEGVTLDCARATTVGGSTASVSGLSYLEGRTVKVVRDGVLEADKTVSSGSITFSRAATSSYQIGINYTPLMRTLPPAPRLQSGSIRGMKKRVYDVILDLYETQDITVQGRQIAFRNFGTTVLDQPIEDYTGLKKIETLLGYDREGAITITQTVPLHMTVLGIEYKLSVG</sequence>
<protein>
    <recommendedName>
        <fullName evidence="2">Tail tubular protein B</fullName>
    </recommendedName>
</protein>
<evidence type="ECO:0008006" key="2">
    <source>
        <dbReference type="Google" id="ProtNLM"/>
    </source>
</evidence>
<accession>A0A6J7XN34</accession>
<proteinExistence type="predicted"/>
<dbReference type="EMBL" id="LR798464">
    <property type="protein sequence ID" value="CAB5238759.1"/>
    <property type="molecule type" value="Genomic_DNA"/>
</dbReference>
<organism evidence="1">
    <name type="scientific">uncultured Caudovirales phage</name>
    <dbReference type="NCBI Taxonomy" id="2100421"/>
    <lineage>
        <taxon>Viruses</taxon>
        <taxon>Duplodnaviria</taxon>
        <taxon>Heunggongvirae</taxon>
        <taxon>Uroviricota</taxon>
        <taxon>Caudoviricetes</taxon>
        <taxon>Peduoviridae</taxon>
        <taxon>Maltschvirus</taxon>
        <taxon>Maltschvirus maltsch</taxon>
    </lineage>
</organism>